<reference evidence="1 2" key="1">
    <citation type="submission" date="2022-11" db="EMBL/GenBank/DDBJ databases">
        <title>Spartinivicinus poritis sp. nov., isolated from scleractinian coral Porites lutea.</title>
        <authorList>
            <person name="Zhang G."/>
            <person name="Cai L."/>
            <person name="Wei Q."/>
        </authorList>
    </citation>
    <scope>NUCLEOTIDE SEQUENCE [LARGE SCALE GENOMIC DNA]</scope>
    <source>
        <strain evidence="1 2">A2-2</strain>
    </source>
</reference>
<organism evidence="1 2">
    <name type="scientific">Spartinivicinus poritis</name>
    <dbReference type="NCBI Taxonomy" id="2994640"/>
    <lineage>
        <taxon>Bacteria</taxon>
        <taxon>Pseudomonadati</taxon>
        <taxon>Pseudomonadota</taxon>
        <taxon>Gammaproteobacteria</taxon>
        <taxon>Oceanospirillales</taxon>
        <taxon>Zooshikellaceae</taxon>
        <taxon>Spartinivicinus</taxon>
    </lineage>
</organism>
<proteinExistence type="predicted"/>
<gene>
    <name evidence="1" type="ORF">ORQ98_28020</name>
</gene>
<evidence type="ECO:0000313" key="1">
    <source>
        <dbReference type="EMBL" id="MDE1465817.1"/>
    </source>
</evidence>
<dbReference type="RefSeq" id="WP_274692120.1">
    <property type="nucleotide sequence ID" value="NZ_JAPMOU010000088.1"/>
</dbReference>
<protein>
    <submittedName>
        <fullName evidence="1">Uncharacterized protein</fullName>
    </submittedName>
</protein>
<name>A0ABT5UHE1_9GAMM</name>
<comment type="caution">
    <text evidence="1">The sequence shown here is derived from an EMBL/GenBank/DDBJ whole genome shotgun (WGS) entry which is preliminary data.</text>
</comment>
<dbReference type="EMBL" id="JAPMOU010000088">
    <property type="protein sequence ID" value="MDE1465817.1"/>
    <property type="molecule type" value="Genomic_DNA"/>
</dbReference>
<accession>A0ABT5UHE1</accession>
<keyword evidence="2" id="KW-1185">Reference proteome</keyword>
<sequence length="202" mass="23169">MNTYNALQLYATQQAPPPQPSVRFSRTLTNIWPHPVAYRNSDLSNDRTGNHNLMTNYGVDCGHYARSLMKSNMPNWAKMGFKEELVAHTHTPQVGKAYYIKFNHRGGQRLQRRQRVLAPWDVTREVEKGLTNFHVATVVARDGGSAITSEVNAAYQQATVPWFQMYSGGLPSFYEKFRAEYVSLHGNQRLNPELYEYKLNVN</sequence>
<evidence type="ECO:0000313" key="2">
    <source>
        <dbReference type="Proteomes" id="UP001528823"/>
    </source>
</evidence>
<dbReference type="Proteomes" id="UP001528823">
    <property type="component" value="Unassembled WGS sequence"/>
</dbReference>